<evidence type="ECO:0000313" key="1">
    <source>
        <dbReference type="EMBL" id="QXT61785.1"/>
    </source>
</evidence>
<protein>
    <recommendedName>
        <fullName evidence="3">ASCH domain-containing protein</fullName>
    </recommendedName>
</protein>
<organism evidence="1 2">
    <name type="scientific">Tessaracoccus palaemonis</name>
    <dbReference type="NCBI Taxonomy" id="2829499"/>
    <lineage>
        <taxon>Bacteria</taxon>
        <taxon>Bacillati</taxon>
        <taxon>Actinomycetota</taxon>
        <taxon>Actinomycetes</taxon>
        <taxon>Propionibacteriales</taxon>
        <taxon>Propionibacteriaceae</taxon>
        <taxon>Tessaracoccus</taxon>
    </lineage>
</organism>
<evidence type="ECO:0000313" key="2">
    <source>
        <dbReference type="Proteomes" id="UP000824504"/>
    </source>
</evidence>
<sequence>MSTAAAFAPARRTGLPEMRLLSVRQPWAWQILHEHKDVENRIIPTSGYRGWVAIHAARTPDDEALGLLPAVPPQWVDAERQFEYEAVIGVVRLVDVHDASWCGEDQYGRPLEMCSPWALRSFLHLVLADPHPLPQPIPRIGRLGLGLARPDRHLIEKVCEQLPFL</sequence>
<name>A0ABX8SH69_9ACTN</name>
<dbReference type="RefSeq" id="WP_219080048.1">
    <property type="nucleotide sequence ID" value="NZ_CP079216.1"/>
</dbReference>
<dbReference type="EMBL" id="CP079216">
    <property type="protein sequence ID" value="QXT61785.1"/>
    <property type="molecule type" value="Genomic_DNA"/>
</dbReference>
<reference evidence="1 2" key="1">
    <citation type="submission" date="2021-07" db="EMBL/GenBank/DDBJ databases">
        <title>complete genome sequencing of Tessaracoccus sp.J1M15.</title>
        <authorList>
            <person name="Bae J.-W."/>
            <person name="Kim D.-y."/>
        </authorList>
    </citation>
    <scope>NUCLEOTIDE SEQUENCE [LARGE SCALE GENOMIC DNA]</scope>
    <source>
        <strain evidence="1 2">J1M15</strain>
    </source>
</reference>
<evidence type="ECO:0008006" key="3">
    <source>
        <dbReference type="Google" id="ProtNLM"/>
    </source>
</evidence>
<keyword evidence="2" id="KW-1185">Reference proteome</keyword>
<proteinExistence type="predicted"/>
<accession>A0ABX8SH69</accession>
<gene>
    <name evidence="1" type="ORF">KDB89_08230</name>
</gene>
<dbReference type="Proteomes" id="UP000824504">
    <property type="component" value="Chromosome"/>
</dbReference>